<organism evidence="2 3">
    <name type="scientific">Bacteroides pyogenes F0041</name>
    <dbReference type="NCBI Taxonomy" id="1321819"/>
    <lineage>
        <taxon>Bacteria</taxon>
        <taxon>Pseudomonadati</taxon>
        <taxon>Bacteroidota</taxon>
        <taxon>Bacteroidia</taxon>
        <taxon>Bacteroidales</taxon>
        <taxon>Bacteroidaceae</taxon>
        <taxon>Bacteroides</taxon>
    </lineage>
</organism>
<dbReference type="HOGENOM" id="CLU_2767327_0_0_10"/>
<dbReference type="AlphaFoldDB" id="U2DZ84"/>
<dbReference type="Proteomes" id="UP000016496">
    <property type="component" value="Unassembled WGS sequence"/>
</dbReference>
<sequence>MRQKYYFYSTLCINFYNFFERTGRLRQAYRKKMAAETEKDNQTMVYQPHDKILKEPHRYKQESRFSPQT</sequence>
<comment type="caution">
    <text evidence="2">The sequence shown here is derived from an EMBL/GenBank/DDBJ whole genome shotgun (WGS) entry which is preliminary data.</text>
</comment>
<evidence type="ECO:0000313" key="2">
    <source>
        <dbReference type="EMBL" id="ERI85231.1"/>
    </source>
</evidence>
<accession>U2DZ84</accession>
<reference evidence="2 3" key="1">
    <citation type="submission" date="2013-08" db="EMBL/GenBank/DDBJ databases">
        <authorList>
            <person name="Weinstock G."/>
            <person name="Sodergren E."/>
            <person name="Wylie T."/>
            <person name="Fulton L."/>
            <person name="Fulton R."/>
            <person name="Fronick C."/>
            <person name="O'Laughlin M."/>
            <person name="Godfrey J."/>
            <person name="Miner T."/>
            <person name="Herter B."/>
            <person name="Appelbaum E."/>
            <person name="Cordes M."/>
            <person name="Lek S."/>
            <person name="Wollam A."/>
            <person name="Pepin K.H."/>
            <person name="Palsikar V.B."/>
            <person name="Mitreva M."/>
            <person name="Wilson R.K."/>
        </authorList>
    </citation>
    <scope>NUCLEOTIDE SEQUENCE [LARGE SCALE GENOMIC DNA]</scope>
    <source>
        <strain evidence="2 3">F0041</strain>
    </source>
</reference>
<protein>
    <submittedName>
        <fullName evidence="2">Uncharacterized protein</fullName>
    </submittedName>
</protein>
<gene>
    <name evidence="2" type="ORF">HMPREF1981_01928</name>
</gene>
<proteinExistence type="predicted"/>
<feature type="compositionally biased region" description="Basic and acidic residues" evidence="1">
    <location>
        <begin position="48"/>
        <end position="63"/>
    </location>
</feature>
<evidence type="ECO:0000256" key="1">
    <source>
        <dbReference type="SAM" id="MobiDB-lite"/>
    </source>
</evidence>
<dbReference type="EMBL" id="AWSV01000106">
    <property type="protein sequence ID" value="ERI85231.1"/>
    <property type="molecule type" value="Genomic_DNA"/>
</dbReference>
<name>U2DZ84_9BACE</name>
<feature type="region of interest" description="Disordered" evidence="1">
    <location>
        <begin position="39"/>
        <end position="69"/>
    </location>
</feature>
<dbReference type="PATRIC" id="fig|1321819.3.peg.1777"/>
<evidence type="ECO:0000313" key="3">
    <source>
        <dbReference type="Proteomes" id="UP000016496"/>
    </source>
</evidence>